<dbReference type="PANTHER" id="PTHR42695">
    <property type="entry name" value="GLUTAMINE AMIDOTRANSFERASE YLR126C-RELATED"/>
    <property type="match status" value="1"/>
</dbReference>
<dbReference type="Proteomes" id="UP001229651">
    <property type="component" value="Unassembled WGS sequence"/>
</dbReference>
<sequence length="228" mass="24775">MKPIAVITHVDRADVGLVEEIARERDYPLHLVRPYRGDELPDLGRVGAVVAMGGPQSAYDDHPYLREEQRYLAAAVGDEVPVLAICLGSQLLARALGGSAEPGKAGLEAGMITVKPAEGATTEIAGEFFSFHSDSAIPPAGAEILARSDRYLQAWSIGSAFAVQFHPEITMRGVNGLLAVEGPKLEKFGVDVAPMRRDAERYFAEGATDSRTLLNRWFDRLPHLLIRD</sequence>
<dbReference type="Gene3D" id="3.40.50.880">
    <property type="match status" value="1"/>
</dbReference>
<gene>
    <name evidence="2" type="ORF">FB470_003478</name>
</gene>
<dbReference type="PROSITE" id="PS51273">
    <property type="entry name" value="GATASE_TYPE_1"/>
    <property type="match status" value="1"/>
</dbReference>
<evidence type="ECO:0000313" key="2">
    <source>
        <dbReference type="EMBL" id="MDQ0379484.1"/>
    </source>
</evidence>
<dbReference type="EC" id="6.3.5.2" evidence="2"/>
<dbReference type="CDD" id="cd01741">
    <property type="entry name" value="GATase1_1"/>
    <property type="match status" value="1"/>
</dbReference>
<dbReference type="EMBL" id="JAUSUT010000001">
    <property type="protein sequence ID" value="MDQ0379484.1"/>
    <property type="molecule type" value="Genomic_DNA"/>
</dbReference>
<keyword evidence="2" id="KW-0436">Ligase</keyword>
<dbReference type="Pfam" id="PF00117">
    <property type="entry name" value="GATase"/>
    <property type="match status" value="1"/>
</dbReference>
<dbReference type="SUPFAM" id="SSF52317">
    <property type="entry name" value="Class I glutamine amidotransferase-like"/>
    <property type="match status" value="1"/>
</dbReference>
<dbReference type="RefSeq" id="WP_306992844.1">
    <property type="nucleotide sequence ID" value="NZ_JAUSUT010000001.1"/>
</dbReference>
<reference evidence="2 3" key="1">
    <citation type="submission" date="2023-07" db="EMBL/GenBank/DDBJ databases">
        <title>Sequencing the genomes of 1000 actinobacteria strains.</title>
        <authorList>
            <person name="Klenk H.-P."/>
        </authorList>
    </citation>
    <scope>NUCLEOTIDE SEQUENCE [LARGE SCALE GENOMIC DNA]</scope>
    <source>
        <strain evidence="2 3">DSM 45805</strain>
    </source>
</reference>
<dbReference type="PANTHER" id="PTHR42695:SF5">
    <property type="entry name" value="GLUTAMINE AMIDOTRANSFERASE YLR126C-RELATED"/>
    <property type="match status" value="1"/>
</dbReference>
<proteinExistence type="predicted"/>
<feature type="domain" description="Glutamine amidotransferase" evidence="1">
    <location>
        <begin position="24"/>
        <end position="172"/>
    </location>
</feature>
<evidence type="ECO:0000259" key="1">
    <source>
        <dbReference type="Pfam" id="PF00117"/>
    </source>
</evidence>
<comment type="caution">
    <text evidence="2">The sequence shown here is derived from an EMBL/GenBank/DDBJ whole genome shotgun (WGS) entry which is preliminary data.</text>
</comment>
<protein>
    <submittedName>
        <fullName evidence="2">GMP synthase (Glutamine-hydrolyzing)</fullName>
        <ecNumber evidence="2">6.3.5.2</ecNumber>
    </submittedName>
</protein>
<organism evidence="2 3">
    <name type="scientific">Amycolatopsis thermophila</name>
    <dbReference type="NCBI Taxonomy" id="206084"/>
    <lineage>
        <taxon>Bacteria</taxon>
        <taxon>Bacillati</taxon>
        <taxon>Actinomycetota</taxon>
        <taxon>Actinomycetes</taxon>
        <taxon>Pseudonocardiales</taxon>
        <taxon>Pseudonocardiaceae</taxon>
        <taxon>Amycolatopsis</taxon>
    </lineage>
</organism>
<dbReference type="GO" id="GO:0003922">
    <property type="term" value="F:GMP synthase (glutamine-hydrolyzing) activity"/>
    <property type="evidence" value="ECO:0007669"/>
    <property type="project" value="UniProtKB-EC"/>
</dbReference>
<dbReference type="InterPro" id="IPR044992">
    <property type="entry name" value="ChyE-like"/>
</dbReference>
<keyword evidence="3" id="KW-1185">Reference proteome</keyword>
<name>A0ABU0EVY6_9PSEU</name>
<dbReference type="InterPro" id="IPR029062">
    <property type="entry name" value="Class_I_gatase-like"/>
</dbReference>
<accession>A0ABU0EVY6</accession>
<evidence type="ECO:0000313" key="3">
    <source>
        <dbReference type="Proteomes" id="UP001229651"/>
    </source>
</evidence>
<dbReference type="InterPro" id="IPR017926">
    <property type="entry name" value="GATASE"/>
</dbReference>